<feature type="region of interest" description="Disordered" evidence="1">
    <location>
        <begin position="84"/>
        <end position="107"/>
    </location>
</feature>
<reference evidence="2 3" key="1">
    <citation type="submission" date="2014-09" db="EMBL/GenBank/DDBJ databases">
        <authorList>
            <person name="Magalhaes I.L.F."/>
            <person name="Oliveira U."/>
            <person name="Santos F.R."/>
            <person name="Vidigal T.H.D.A."/>
            <person name="Brescovit A.D."/>
            <person name="Santos A.J."/>
        </authorList>
    </citation>
    <scope>NUCLEOTIDE SEQUENCE [LARGE SCALE GENOMIC DNA]</scope>
</reference>
<dbReference type="EMBL" id="CCYA01000247">
    <property type="protein sequence ID" value="CEH14636.1"/>
    <property type="molecule type" value="Genomic_DNA"/>
</dbReference>
<accession>A0A0P1BFG2</accession>
<keyword evidence="3" id="KW-1185">Reference proteome</keyword>
<dbReference type="AlphaFoldDB" id="A0A0P1BFG2"/>
<evidence type="ECO:0000313" key="3">
    <source>
        <dbReference type="Proteomes" id="UP000054845"/>
    </source>
</evidence>
<proteinExistence type="predicted"/>
<dbReference type="Proteomes" id="UP000054845">
    <property type="component" value="Unassembled WGS sequence"/>
</dbReference>
<organism evidence="2 3">
    <name type="scientific">Ceraceosorus bombacis</name>
    <dbReference type="NCBI Taxonomy" id="401625"/>
    <lineage>
        <taxon>Eukaryota</taxon>
        <taxon>Fungi</taxon>
        <taxon>Dikarya</taxon>
        <taxon>Basidiomycota</taxon>
        <taxon>Ustilaginomycotina</taxon>
        <taxon>Exobasidiomycetes</taxon>
        <taxon>Ceraceosorales</taxon>
        <taxon>Ceraceosoraceae</taxon>
        <taxon>Ceraceosorus</taxon>
    </lineage>
</organism>
<evidence type="ECO:0000313" key="2">
    <source>
        <dbReference type="EMBL" id="CEH14636.1"/>
    </source>
</evidence>
<protein>
    <submittedName>
        <fullName evidence="2">Uncharacterized protein</fullName>
    </submittedName>
</protein>
<evidence type="ECO:0000256" key="1">
    <source>
        <dbReference type="SAM" id="MobiDB-lite"/>
    </source>
</evidence>
<name>A0A0P1BFG2_9BASI</name>
<sequence length="107" mass="11388">MSEEVLTDAKLSPFDQSQSTLAIGWTCMISSVSRGFNPALDIIAEPYLDIAIALVCVGSRDAGMPQPSCGGRLSVDAAAEEVRRRPITPTPIKRSIEQLGGGRTQNV</sequence>